<sequence length="78" mass="8654">MIKSIELKFKSGNDVQVDRAIITRDEFIQIKQQAETIERLKAALTNVKNCPESDLAAYVKSVDGIACETLTKLEAGEL</sequence>
<name>A0A7C1VQD0_9GAMM</name>
<dbReference type="Proteomes" id="UP000886384">
    <property type="component" value="Unassembled WGS sequence"/>
</dbReference>
<organism evidence="1">
    <name type="scientific">Methylophaga aminisulfidivorans</name>
    <dbReference type="NCBI Taxonomy" id="230105"/>
    <lineage>
        <taxon>Bacteria</taxon>
        <taxon>Pseudomonadati</taxon>
        <taxon>Pseudomonadota</taxon>
        <taxon>Gammaproteobacteria</taxon>
        <taxon>Thiotrichales</taxon>
        <taxon>Piscirickettsiaceae</taxon>
        <taxon>Methylophaga</taxon>
    </lineage>
</organism>
<evidence type="ECO:0000313" key="1">
    <source>
        <dbReference type="EMBL" id="HEC73160.1"/>
    </source>
</evidence>
<reference evidence="1" key="1">
    <citation type="journal article" date="2020" name="mSystems">
        <title>Genome- and Community-Level Interaction Insights into Carbon Utilization and Element Cycling Functions of Hydrothermarchaeota in Hydrothermal Sediment.</title>
        <authorList>
            <person name="Zhou Z."/>
            <person name="Liu Y."/>
            <person name="Xu W."/>
            <person name="Pan J."/>
            <person name="Luo Z.H."/>
            <person name="Li M."/>
        </authorList>
    </citation>
    <scope>NUCLEOTIDE SEQUENCE [LARGE SCALE GENOMIC DNA]</scope>
    <source>
        <strain evidence="1">HyVt-380</strain>
    </source>
</reference>
<protein>
    <submittedName>
        <fullName evidence="1">Uncharacterized protein</fullName>
    </submittedName>
</protein>
<accession>A0A7C1VQD0</accession>
<proteinExistence type="predicted"/>
<comment type="caution">
    <text evidence="1">The sequence shown here is derived from an EMBL/GenBank/DDBJ whole genome shotgun (WGS) entry which is preliminary data.</text>
</comment>
<dbReference type="EMBL" id="DRHY01000046">
    <property type="protein sequence ID" value="HEC73160.1"/>
    <property type="molecule type" value="Genomic_DNA"/>
</dbReference>
<gene>
    <name evidence="1" type="ORF">ENI26_02170</name>
</gene>
<dbReference type="AlphaFoldDB" id="A0A7C1VQD0"/>